<evidence type="ECO:0000256" key="4">
    <source>
        <dbReference type="ARBA" id="ARBA00023125"/>
    </source>
</evidence>
<dbReference type="InterPro" id="IPR017930">
    <property type="entry name" value="Myb_dom"/>
</dbReference>
<dbReference type="AlphaFoldDB" id="A0A427AWS3"/>
<dbReference type="PROSITE" id="PS50090">
    <property type="entry name" value="MYB_LIKE"/>
    <property type="match status" value="1"/>
</dbReference>
<evidence type="ECO:0008006" key="12">
    <source>
        <dbReference type="Google" id="ProtNLM"/>
    </source>
</evidence>
<evidence type="ECO:0000259" key="9">
    <source>
        <dbReference type="PROSITE" id="PS51294"/>
    </source>
</evidence>
<keyword evidence="2" id="KW-0677">Repeat</keyword>
<feature type="region of interest" description="Disordered" evidence="7">
    <location>
        <begin position="186"/>
        <end position="211"/>
    </location>
</feature>
<dbReference type="InterPro" id="IPR044676">
    <property type="entry name" value="EOBI/EOBII-like_plant"/>
</dbReference>
<feature type="domain" description="Myb-like" evidence="8">
    <location>
        <begin position="97"/>
        <end position="166"/>
    </location>
</feature>
<dbReference type="Pfam" id="PF00249">
    <property type="entry name" value="Myb_DNA-binding"/>
    <property type="match status" value="1"/>
</dbReference>
<dbReference type="Gene3D" id="1.10.10.60">
    <property type="entry name" value="Homeodomain-like"/>
    <property type="match status" value="2"/>
</dbReference>
<comment type="caution">
    <text evidence="10">The sequence shown here is derived from an EMBL/GenBank/DDBJ whole genome shotgun (WGS) entry which is preliminary data.</text>
</comment>
<evidence type="ECO:0000256" key="6">
    <source>
        <dbReference type="ARBA" id="ARBA00023242"/>
    </source>
</evidence>
<name>A0A427AWS3_ENSVE</name>
<dbReference type="CDD" id="cd00167">
    <property type="entry name" value="SANT"/>
    <property type="match status" value="1"/>
</dbReference>
<feature type="compositionally biased region" description="Low complexity" evidence="7">
    <location>
        <begin position="195"/>
        <end position="205"/>
    </location>
</feature>
<organism evidence="10 11">
    <name type="scientific">Ensete ventricosum</name>
    <name type="common">Abyssinian banana</name>
    <name type="synonym">Musa ensete</name>
    <dbReference type="NCBI Taxonomy" id="4639"/>
    <lineage>
        <taxon>Eukaryota</taxon>
        <taxon>Viridiplantae</taxon>
        <taxon>Streptophyta</taxon>
        <taxon>Embryophyta</taxon>
        <taxon>Tracheophyta</taxon>
        <taxon>Spermatophyta</taxon>
        <taxon>Magnoliopsida</taxon>
        <taxon>Liliopsida</taxon>
        <taxon>Zingiberales</taxon>
        <taxon>Musaceae</taxon>
        <taxon>Ensete</taxon>
    </lineage>
</organism>
<dbReference type="PANTHER" id="PTHR45675">
    <property type="entry name" value="MYB TRANSCRIPTION FACTOR-RELATED-RELATED"/>
    <property type="match status" value="1"/>
</dbReference>
<dbReference type="InterPro" id="IPR009057">
    <property type="entry name" value="Homeodomain-like_sf"/>
</dbReference>
<reference evidence="10 11" key="1">
    <citation type="journal article" date="2014" name="Agronomy (Basel)">
        <title>A Draft Genome Sequence for Ensete ventricosum, the Drought-Tolerant Tree Against Hunger.</title>
        <authorList>
            <person name="Harrison J."/>
            <person name="Moore K.A."/>
            <person name="Paszkiewicz K."/>
            <person name="Jones T."/>
            <person name="Grant M."/>
            <person name="Ambacheew D."/>
            <person name="Muzemil S."/>
            <person name="Studholme D.J."/>
        </authorList>
    </citation>
    <scope>NUCLEOTIDE SEQUENCE [LARGE SCALE GENOMIC DNA]</scope>
</reference>
<keyword evidence="6" id="KW-0539">Nucleus</keyword>
<proteinExistence type="predicted"/>
<dbReference type="InterPro" id="IPR001005">
    <property type="entry name" value="SANT/Myb"/>
</dbReference>
<dbReference type="GO" id="GO:0005634">
    <property type="term" value="C:nucleus"/>
    <property type="evidence" value="ECO:0007669"/>
    <property type="project" value="UniProtKB-SubCell"/>
</dbReference>
<evidence type="ECO:0000256" key="2">
    <source>
        <dbReference type="ARBA" id="ARBA00022737"/>
    </source>
</evidence>
<dbReference type="PANTHER" id="PTHR45675:SF3">
    <property type="entry name" value="OS04G0508500 PROTEIN"/>
    <property type="match status" value="1"/>
</dbReference>
<gene>
    <name evidence="10" type="ORF">B296_00006909</name>
</gene>
<dbReference type="PROSITE" id="PS51294">
    <property type="entry name" value="HTH_MYB"/>
    <property type="match status" value="1"/>
</dbReference>
<comment type="subcellular location">
    <subcellularLocation>
        <location evidence="1">Nucleus</location>
    </subcellularLocation>
</comment>
<accession>A0A427AWS3</accession>
<keyword evidence="5" id="KW-0804">Transcription</keyword>
<dbReference type="Proteomes" id="UP000287651">
    <property type="component" value="Unassembled WGS sequence"/>
</dbReference>
<evidence type="ECO:0000313" key="10">
    <source>
        <dbReference type="EMBL" id="RRT80693.1"/>
    </source>
</evidence>
<evidence type="ECO:0000313" key="11">
    <source>
        <dbReference type="Proteomes" id="UP000287651"/>
    </source>
</evidence>
<protein>
    <recommendedName>
        <fullName evidence="12">HTH myb-type domain-containing protein</fullName>
    </recommendedName>
</protein>
<feature type="region of interest" description="Disordered" evidence="7">
    <location>
        <begin position="60"/>
        <end position="83"/>
    </location>
</feature>
<dbReference type="EMBL" id="AMZH03001083">
    <property type="protein sequence ID" value="RRT80693.1"/>
    <property type="molecule type" value="Genomic_DNA"/>
</dbReference>
<dbReference type="GO" id="GO:0003700">
    <property type="term" value="F:DNA-binding transcription factor activity"/>
    <property type="evidence" value="ECO:0007669"/>
    <property type="project" value="InterPro"/>
</dbReference>
<dbReference type="SUPFAM" id="SSF46689">
    <property type="entry name" value="Homeodomain-like"/>
    <property type="match status" value="1"/>
</dbReference>
<evidence type="ECO:0000256" key="3">
    <source>
        <dbReference type="ARBA" id="ARBA00023015"/>
    </source>
</evidence>
<sequence>MWQHVRRWCGLYRPALLLSSSGSGELPASIKSTTHYVDVRWVGVPQMMAGERVHGPCKRINSSSSMSPSMAKDNGARSPSLRRSGKSCRLRWVNYLRPDLKRGSITPQEENTIQELHALWGNRYLFCSPHRLHRLTCAASCRWSAIARSLPGRTDNAIKNYWRTHFKKGDTTTKKAERARARLLVRQQQERQKQKQQQQQQQQQQEAEDVGGTSMMMMMKHVEEEAMRAEELQEMTYLLQGGGFQGYMSDEDGSWGCLWNLDDDDDDDASEYTEGGSTSQVKDRVCHVGGNIT</sequence>
<evidence type="ECO:0000256" key="7">
    <source>
        <dbReference type="SAM" id="MobiDB-lite"/>
    </source>
</evidence>
<dbReference type="SMART" id="SM00717">
    <property type="entry name" value="SANT"/>
    <property type="match status" value="1"/>
</dbReference>
<evidence type="ECO:0000259" key="8">
    <source>
        <dbReference type="PROSITE" id="PS50090"/>
    </source>
</evidence>
<evidence type="ECO:0000256" key="5">
    <source>
        <dbReference type="ARBA" id="ARBA00023163"/>
    </source>
</evidence>
<keyword evidence="4" id="KW-0238">DNA-binding</keyword>
<keyword evidence="3" id="KW-0805">Transcription regulation</keyword>
<evidence type="ECO:0000256" key="1">
    <source>
        <dbReference type="ARBA" id="ARBA00004123"/>
    </source>
</evidence>
<feature type="domain" description="HTH myb-type" evidence="9">
    <location>
        <begin position="97"/>
        <end position="170"/>
    </location>
</feature>
<dbReference type="GO" id="GO:0043565">
    <property type="term" value="F:sequence-specific DNA binding"/>
    <property type="evidence" value="ECO:0007669"/>
    <property type="project" value="InterPro"/>
</dbReference>